<feature type="compositionally biased region" description="Basic and acidic residues" evidence="1">
    <location>
        <begin position="40"/>
        <end position="50"/>
    </location>
</feature>
<feature type="region of interest" description="Disordered" evidence="1">
    <location>
        <begin position="1"/>
        <end position="50"/>
    </location>
</feature>
<feature type="compositionally biased region" description="Basic and acidic residues" evidence="1">
    <location>
        <begin position="1"/>
        <end position="21"/>
    </location>
</feature>
<dbReference type="AlphaFoldDB" id="A0A1R4F1F5"/>
<dbReference type="Proteomes" id="UP000195787">
    <property type="component" value="Unassembled WGS sequence"/>
</dbReference>
<proteinExistence type="predicted"/>
<sequence length="136" mass="14954">MTYDRDDERRAHIERVRRGELRAPAQVPLPERVAPEAEDESSRPEADMSRRPWAAVAGSLALAVLACIPHWVAIFVAVAVACVGVPIAWGFRRITTGREQRMYIAITTTLLLTLALAAASIVIWMNLGVLTIPTLP</sequence>
<feature type="transmembrane region" description="Helical" evidence="2">
    <location>
        <begin position="74"/>
        <end position="91"/>
    </location>
</feature>
<organism evidence="3 4">
    <name type="scientific">Agrococcus casei LMG 22410</name>
    <dbReference type="NCBI Taxonomy" id="1255656"/>
    <lineage>
        <taxon>Bacteria</taxon>
        <taxon>Bacillati</taxon>
        <taxon>Actinomycetota</taxon>
        <taxon>Actinomycetes</taxon>
        <taxon>Micrococcales</taxon>
        <taxon>Microbacteriaceae</taxon>
        <taxon>Agrococcus</taxon>
    </lineage>
</organism>
<accession>A0A1R4F1F5</accession>
<evidence type="ECO:0000256" key="2">
    <source>
        <dbReference type="SAM" id="Phobius"/>
    </source>
</evidence>
<reference evidence="3 4" key="1">
    <citation type="submission" date="2017-02" db="EMBL/GenBank/DDBJ databases">
        <authorList>
            <person name="Peterson S.W."/>
        </authorList>
    </citation>
    <scope>NUCLEOTIDE SEQUENCE [LARGE SCALE GENOMIC DNA]</scope>
    <source>
        <strain evidence="3 4">LMG 22410</strain>
    </source>
</reference>
<keyword evidence="4" id="KW-1185">Reference proteome</keyword>
<gene>
    <name evidence="3" type="ORF">CZ674_02000</name>
</gene>
<dbReference type="RefSeq" id="WP_086990754.1">
    <property type="nucleotide sequence ID" value="NZ_FUHU01000010.1"/>
</dbReference>
<evidence type="ECO:0000313" key="4">
    <source>
        <dbReference type="Proteomes" id="UP000195787"/>
    </source>
</evidence>
<dbReference type="EMBL" id="FUHU01000010">
    <property type="protein sequence ID" value="SJM49662.1"/>
    <property type="molecule type" value="Genomic_DNA"/>
</dbReference>
<evidence type="ECO:0000313" key="3">
    <source>
        <dbReference type="EMBL" id="SJM49662.1"/>
    </source>
</evidence>
<protein>
    <submittedName>
        <fullName evidence="3">Uncharacterized protein</fullName>
    </submittedName>
</protein>
<keyword evidence="2" id="KW-0472">Membrane</keyword>
<keyword evidence="2" id="KW-1133">Transmembrane helix</keyword>
<evidence type="ECO:0000256" key="1">
    <source>
        <dbReference type="SAM" id="MobiDB-lite"/>
    </source>
</evidence>
<feature type="transmembrane region" description="Helical" evidence="2">
    <location>
        <begin position="103"/>
        <end position="127"/>
    </location>
</feature>
<dbReference type="GeneID" id="303171971"/>
<name>A0A1R4F1F5_9MICO</name>
<keyword evidence="2" id="KW-0812">Transmembrane</keyword>